<dbReference type="InterPro" id="IPR032466">
    <property type="entry name" value="Metal_Hydrolase"/>
</dbReference>
<keyword evidence="3" id="KW-1185">Reference proteome</keyword>
<dbReference type="Proteomes" id="UP001341444">
    <property type="component" value="Unassembled WGS sequence"/>
</dbReference>
<reference evidence="2 3" key="1">
    <citation type="submission" date="2023-03" db="EMBL/GenBank/DDBJ databases">
        <title>Bacillus Genome Sequencing.</title>
        <authorList>
            <person name="Dunlap C."/>
        </authorList>
    </citation>
    <scope>NUCLEOTIDE SEQUENCE [LARGE SCALE GENOMIC DNA]</scope>
    <source>
        <strain evidence="2 3">B-23453</strain>
    </source>
</reference>
<name>A0ABU6MCP4_9BACI</name>
<feature type="domain" description="Amidohydrolase-related" evidence="1">
    <location>
        <begin position="57"/>
        <end position="407"/>
    </location>
</feature>
<dbReference type="CDD" id="cd01299">
    <property type="entry name" value="Met_dep_hydrolase_A"/>
    <property type="match status" value="1"/>
</dbReference>
<accession>A0ABU6MCP4</accession>
<dbReference type="InterPro" id="IPR057744">
    <property type="entry name" value="OTAase-like"/>
</dbReference>
<dbReference type="SUPFAM" id="SSF51338">
    <property type="entry name" value="Composite domain of metallo-dependent hydrolases"/>
    <property type="match status" value="1"/>
</dbReference>
<dbReference type="InterPro" id="IPR011059">
    <property type="entry name" value="Metal-dep_hydrolase_composite"/>
</dbReference>
<comment type="caution">
    <text evidence="2">The sequence shown here is derived from an EMBL/GenBank/DDBJ whole genome shotgun (WGS) entry which is preliminary data.</text>
</comment>
<dbReference type="Gene3D" id="3.20.20.140">
    <property type="entry name" value="Metal-dependent hydrolases"/>
    <property type="match status" value="1"/>
</dbReference>
<dbReference type="SUPFAM" id="SSF51556">
    <property type="entry name" value="Metallo-dependent hydrolases"/>
    <property type="match status" value="1"/>
</dbReference>
<proteinExistence type="predicted"/>
<dbReference type="PANTHER" id="PTHR43135">
    <property type="entry name" value="ALPHA-D-RIBOSE 1-METHYLPHOSPHONATE 5-TRIPHOSPHATE DIPHOSPHATASE"/>
    <property type="match status" value="1"/>
</dbReference>
<evidence type="ECO:0000259" key="1">
    <source>
        <dbReference type="Pfam" id="PF01979"/>
    </source>
</evidence>
<dbReference type="Gene3D" id="2.30.40.10">
    <property type="entry name" value="Urease, subunit C, domain 1"/>
    <property type="match status" value="1"/>
</dbReference>
<gene>
    <name evidence="2" type="ORF">P4T90_01640</name>
</gene>
<organism evidence="2 3">
    <name type="scientific">Heyndrickxia acidicola</name>
    <dbReference type="NCBI Taxonomy" id="209389"/>
    <lineage>
        <taxon>Bacteria</taxon>
        <taxon>Bacillati</taxon>
        <taxon>Bacillota</taxon>
        <taxon>Bacilli</taxon>
        <taxon>Bacillales</taxon>
        <taxon>Bacillaceae</taxon>
        <taxon>Heyndrickxia</taxon>
    </lineage>
</organism>
<protein>
    <submittedName>
        <fullName evidence="2">Amidohydrolase family protein</fullName>
    </submittedName>
</protein>
<dbReference type="InterPro" id="IPR006680">
    <property type="entry name" value="Amidohydro-rel"/>
</dbReference>
<dbReference type="EMBL" id="JARMAB010000003">
    <property type="protein sequence ID" value="MED1201786.1"/>
    <property type="molecule type" value="Genomic_DNA"/>
</dbReference>
<dbReference type="InterPro" id="IPR051781">
    <property type="entry name" value="Metallo-dep_Hydrolase"/>
</dbReference>
<evidence type="ECO:0000313" key="2">
    <source>
        <dbReference type="EMBL" id="MED1201786.1"/>
    </source>
</evidence>
<dbReference type="Pfam" id="PF01979">
    <property type="entry name" value="Amidohydro_1"/>
    <property type="match status" value="1"/>
</dbReference>
<dbReference type="PANTHER" id="PTHR43135:SF3">
    <property type="entry name" value="ALPHA-D-RIBOSE 1-METHYLPHOSPHONATE 5-TRIPHOSPHATE DIPHOSPHATASE"/>
    <property type="match status" value="1"/>
</dbReference>
<dbReference type="RefSeq" id="WP_066268416.1">
    <property type="nucleotide sequence ID" value="NZ_JARMAB010000003.1"/>
</dbReference>
<sequence>MGYTLIKNATLIDGTGKDPVQNAAVLIKDNRIVEVGTQDTVKVPNGEVKVIDAQGGYLLPGLIDTHVHMMFEVKDMRETLVTPFALQFYQAIEYLKRTLNVGITSVRDAGFTDYGVKVAVEQGLIKGPRMQVSINPLTITGGHGDSWMRSGMDVTRQSYPGMPSGLCDGPEEVRKKVREMLRAGADIIKVHATGGVMSPTDHPEFTQFSEEELLIIVQEAAFRRGVKVMAHAQGAEGVKNAVRAGIHSIEHGIFLDDEAIELMLKKGTYLVPTLLAPVSVLEASEKTDDMPEYAVAKAREVVDIHRESVAKAYKAGVKIAMGTDAGVMPHGTNLRELGLMCGIGMSPMEALVATTKVAAECMGWGDRVGTLEKGKAADFVVVKTNPLENIRSLEDERNIVLVAKDGVIEKDLRVKSGELVGQA</sequence>
<evidence type="ECO:0000313" key="3">
    <source>
        <dbReference type="Proteomes" id="UP001341444"/>
    </source>
</evidence>